<evidence type="ECO:0000256" key="1">
    <source>
        <dbReference type="ARBA" id="ARBA00004141"/>
    </source>
</evidence>
<organism evidence="7 8">
    <name type="scientific">Moniliophthora roreri</name>
    <name type="common">Frosty pod rot fungus</name>
    <name type="synonym">Monilia roreri</name>
    <dbReference type="NCBI Taxonomy" id="221103"/>
    <lineage>
        <taxon>Eukaryota</taxon>
        <taxon>Fungi</taxon>
        <taxon>Dikarya</taxon>
        <taxon>Basidiomycota</taxon>
        <taxon>Agaricomycotina</taxon>
        <taxon>Agaricomycetes</taxon>
        <taxon>Agaricomycetidae</taxon>
        <taxon>Agaricales</taxon>
        <taxon>Marasmiineae</taxon>
        <taxon>Marasmiaceae</taxon>
        <taxon>Moniliophthora</taxon>
    </lineage>
</organism>
<accession>A0A0W0FN46</accession>
<name>A0A0W0FN46_MONRR</name>
<dbReference type="AlphaFoldDB" id="A0A0W0FN46"/>
<evidence type="ECO:0000256" key="5">
    <source>
        <dbReference type="ARBA" id="ARBA00023136"/>
    </source>
</evidence>
<evidence type="ECO:0000313" key="8">
    <source>
        <dbReference type="Proteomes" id="UP000054988"/>
    </source>
</evidence>
<evidence type="ECO:0000256" key="3">
    <source>
        <dbReference type="ARBA" id="ARBA00022692"/>
    </source>
</evidence>
<proteinExistence type="predicted"/>
<sequence>MSLAFGGLLAAAIVQMDGVGGKPAWAWIFILEGLVTVVAGAFSFRIIQDFPDTAKFLTEAERTVVIRCLQDDDQISATGEKLRWKYIRMGFLDWKTWLGRFAANRMVANLLTVPIYVFACKAISILCSSVWVGVTFLIPAPGLNSSSIIGAIGYIILISSRKAALSYFAVFLASCAIFPNIPNTIAWMSNNIEGSYKHSVTLAMVIGFGNINSAVSLNIYRARDVPWYTLGHVLALMYIAIGIITSCIYLFFVKQENAKRERGEWNKIIGDSKTGHEKNGGYNSVADVKREKGDGYSGYCYTI</sequence>
<dbReference type="EMBL" id="LATX01001829">
    <property type="protein sequence ID" value="KTB37682.1"/>
    <property type="molecule type" value="Genomic_DNA"/>
</dbReference>
<dbReference type="Proteomes" id="UP000054988">
    <property type="component" value="Unassembled WGS sequence"/>
</dbReference>
<dbReference type="PANTHER" id="PTHR43791:SF19">
    <property type="entry name" value="TRANSPORTER, PUTATIVE (AFU_ORTHOLOGUE AFUA_1G01812)-RELATED"/>
    <property type="match status" value="1"/>
</dbReference>
<dbReference type="InterPro" id="IPR036259">
    <property type="entry name" value="MFS_trans_sf"/>
</dbReference>
<feature type="transmembrane region" description="Helical" evidence="6">
    <location>
        <begin position="227"/>
        <end position="252"/>
    </location>
</feature>
<dbReference type="GO" id="GO:0022857">
    <property type="term" value="F:transmembrane transporter activity"/>
    <property type="evidence" value="ECO:0007669"/>
    <property type="project" value="TreeGrafter"/>
</dbReference>
<keyword evidence="4 6" id="KW-1133">Transmembrane helix</keyword>
<dbReference type="PANTHER" id="PTHR43791">
    <property type="entry name" value="PERMEASE-RELATED"/>
    <property type="match status" value="1"/>
</dbReference>
<comment type="caution">
    <text evidence="7">The sequence shown here is derived from an EMBL/GenBank/DDBJ whole genome shotgun (WGS) entry which is preliminary data.</text>
</comment>
<feature type="transmembrane region" description="Helical" evidence="6">
    <location>
        <begin position="110"/>
        <end position="132"/>
    </location>
</feature>
<protein>
    <recommendedName>
        <fullName evidence="9">MFS general substrate transporter</fullName>
    </recommendedName>
</protein>
<comment type="subcellular location">
    <subcellularLocation>
        <location evidence="1">Membrane</location>
        <topology evidence="1">Multi-pass membrane protein</topology>
    </subcellularLocation>
</comment>
<evidence type="ECO:0000313" key="7">
    <source>
        <dbReference type="EMBL" id="KTB37682.1"/>
    </source>
</evidence>
<reference evidence="7 8" key="1">
    <citation type="submission" date="2015-12" db="EMBL/GenBank/DDBJ databases">
        <title>Draft genome sequence of Moniliophthora roreri, the causal agent of frosty pod rot of cacao.</title>
        <authorList>
            <person name="Aime M.C."/>
            <person name="Diaz-Valderrama J.R."/>
            <person name="Kijpornyongpan T."/>
            <person name="Phillips-Mora W."/>
        </authorList>
    </citation>
    <scope>NUCLEOTIDE SEQUENCE [LARGE SCALE GENOMIC DNA]</scope>
    <source>
        <strain evidence="7 8">MCA 2952</strain>
    </source>
</reference>
<evidence type="ECO:0008006" key="9">
    <source>
        <dbReference type="Google" id="ProtNLM"/>
    </source>
</evidence>
<gene>
    <name evidence="7" type="ORF">WG66_9743</name>
</gene>
<keyword evidence="3 6" id="KW-0812">Transmembrane</keyword>
<feature type="transmembrane region" description="Helical" evidence="6">
    <location>
        <begin position="164"/>
        <end position="181"/>
    </location>
</feature>
<feature type="transmembrane region" description="Helical" evidence="6">
    <location>
        <begin position="138"/>
        <end position="157"/>
    </location>
</feature>
<evidence type="ECO:0000256" key="6">
    <source>
        <dbReference type="SAM" id="Phobius"/>
    </source>
</evidence>
<dbReference type="SUPFAM" id="SSF103473">
    <property type="entry name" value="MFS general substrate transporter"/>
    <property type="match status" value="1"/>
</dbReference>
<evidence type="ECO:0000256" key="2">
    <source>
        <dbReference type="ARBA" id="ARBA00022448"/>
    </source>
</evidence>
<keyword evidence="2" id="KW-0813">Transport</keyword>
<keyword evidence="5 6" id="KW-0472">Membrane</keyword>
<dbReference type="GO" id="GO:0016020">
    <property type="term" value="C:membrane"/>
    <property type="evidence" value="ECO:0007669"/>
    <property type="project" value="UniProtKB-SubCell"/>
</dbReference>
<evidence type="ECO:0000256" key="4">
    <source>
        <dbReference type="ARBA" id="ARBA00022989"/>
    </source>
</evidence>
<feature type="transmembrane region" description="Helical" evidence="6">
    <location>
        <begin position="26"/>
        <end position="47"/>
    </location>
</feature>